<dbReference type="PROSITE" id="PS50893">
    <property type="entry name" value="ABC_TRANSPORTER_2"/>
    <property type="match status" value="2"/>
</dbReference>
<dbReference type="InterPro" id="IPR013283">
    <property type="entry name" value="RLI1"/>
</dbReference>
<evidence type="ECO:0000259" key="5">
    <source>
        <dbReference type="PROSITE" id="PS51379"/>
    </source>
</evidence>
<organism evidence="6 7">
    <name type="scientific">Tritrichomonas musculus</name>
    <dbReference type="NCBI Taxonomy" id="1915356"/>
    <lineage>
        <taxon>Eukaryota</taxon>
        <taxon>Metamonada</taxon>
        <taxon>Parabasalia</taxon>
        <taxon>Tritrichomonadida</taxon>
        <taxon>Tritrichomonadidae</taxon>
        <taxon>Tritrichomonas</taxon>
    </lineage>
</organism>
<evidence type="ECO:0000259" key="4">
    <source>
        <dbReference type="PROSITE" id="PS50893"/>
    </source>
</evidence>
<keyword evidence="1" id="KW-0547">Nucleotide-binding</keyword>
<dbReference type="Gene3D" id="3.40.50.300">
    <property type="entry name" value="P-loop containing nucleotide triphosphate hydrolases"/>
    <property type="match status" value="2"/>
</dbReference>
<comment type="caution">
    <text evidence="6">The sequence shown here is derived from an EMBL/GenBank/DDBJ whole genome shotgun (WGS) entry which is preliminary data.</text>
</comment>
<evidence type="ECO:0000313" key="7">
    <source>
        <dbReference type="Proteomes" id="UP001470230"/>
    </source>
</evidence>
<dbReference type="NCBIfam" id="NF009945">
    <property type="entry name" value="PRK13409.1"/>
    <property type="match status" value="1"/>
</dbReference>
<keyword evidence="2 6" id="KW-0067">ATP-binding</keyword>
<dbReference type="InterPro" id="IPR003593">
    <property type="entry name" value="AAA+_ATPase"/>
</dbReference>
<dbReference type="GO" id="GO:0005524">
    <property type="term" value="F:ATP binding"/>
    <property type="evidence" value="ECO:0007669"/>
    <property type="project" value="UniProtKB-KW"/>
</dbReference>
<dbReference type="PROSITE" id="PS00198">
    <property type="entry name" value="4FE4S_FER_1"/>
    <property type="match status" value="1"/>
</dbReference>
<reference evidence="6 7" key="1">
    <citation type="submission" date="2024-04" db="EMBL/GenBank/DDBJ databases">
        <title>Tritrichomonas musculus Genome.</title>
        <authorList>
            <person name="Alves-Ferreira E."/>
            <person name="Grigg M."/>
            <person name="Lorenzi H."/>
            <person name="Galac M."/>
        </authorList>
    </citation>
    <scope>NUCLEOTIDE SEQUENCE [LARGE SCALE GENOMIC DNA]</scope>
    <source>
        <strain evidence="6 7">EAF2021</strain>
    </source>
</reference>
<keyword evidence="7" id="KW-1185">Reference proteome</keyword>
<dbReference type="InterPro" id="IPR027417">
    <property type="entry name" value="P-loop_NTPase"/>
</dbReference>
<sequence>MAQKSDEIRLAIVDKDRCKPKKCHRECKGKCPINRSNKDCIRVTPETCMIAESLCIGCGICVSVCPYKAIQIVQLPRSLDSETTHRFGRNGFKLHRLPQPRYKQVLGLVGQNGIGKSTAFQILSNKLKPNLGIIDPNKQPDWLQIIQKFRGSDLQTYLTKLINDSMRVLLKPQYVDNLARISDMKIGEIIKKKDQRNNSDAVIAELELQPLLERQLNVLSGGELQRFAIALICIQSAGAYFFDEPSSYLDIGQRMRSARVIRDCLEYGDYVLAIEHDLAILDYMSDFISVLYGQPGAYGVISQPFTVREGINIFLSGYIQTENMRFRKDELVFRITDDEELPVIDHIHSISSYPNMSLQLGSFKLHVDKGDFRNGEIIVLLGRNGVGKTTFIRLIARQQEPTETEFSVPEFSLSYKPQKIQPRFEGTVRQLLESKISGALGQNMFKEMVVAPLNLDYLYDRKVKTLSGGELQRVAIVLALGKNADLYLIDEPSAFLDAEQRVVIAKVIKRYIMNCGKTAFVVEHDFMMATYLANRVLIFDGQPGVETYARPPQSLVKGMNYFLRQMDVTLRSDPSSHRPRINKNNSVKDRTQKQNGTYYSLD</sequence>
<feature type="domain" description="4Fe-4S ferredoxin-type" evidence="5">
    <location>
        <begin position="46"/>
        <end position="75"/>
    </location>
</feature>
<feature type="compositionally biased region" description="Polar residues" evidence="3">
    <location>
        <begin position="593"/>
        <end position="602"/>
    </location>
</feature>
<dbReference type="SUPFAM" id="SSF54862">
    <property type="entry name" value="4Fe-4S ferredoxins"/>
    <property type="match status" value="1"/>
</dbReference>
<name>A0ABR2JZY6_9EUKA</name>
<dbReference type="Pfam" id="PF00005">
    <property type="entry name" value="ABC_tran"/>
    <property type="match status" value="2"/>
</dbReference>
<evidence type="ECO:0000256" key="1">
    <source>
        <dbReference type="ARBA" id="ARBA00022741"/>
    </source>
</evidence>
<accession>A0ABR2JZY6</accession>
<dbReference type="PANTHER" id="PTHR19248">
    <property type="entry name" value="ATP-BINDING TRANSPORT PROTEIN-RELATED"/>
    <property type="match status" value="1"/>
</dbReference>
<dbReference type="PROSITE" id="PS51379">
    <property type="entry name" value="4FE4S_FER_2"/>
    <property type="match status" value="1"/>
</dbReference>
<evidence type="ECO:0000256" key="3">
    <source>
        <dbReference type="SAM" id="MobiDB-lite"/>
    </source>
</evidence>
<dbReference type="SUPFAM" id="SSF52540">
    <property type="entry name" value="P-loop containing nucleoside triphosphate hydrolases"/>
    <property type="match status" value="2"/>
</dbReference>
<gene>
    <name evidence="6" type="ORF">M9Y10_043309</name>
</gene>
<dbReference type="PROSITE" id="PS00211">
    <property type="entry name" value="ABC_TRANSPORTER_1"/>
    <property type="match status" value="1"/>
</dbReference>
<protein>
    <submittedName>
        <fullName evidence="6">ATP-binding cassette sub- E member 1</fullName>
    </submittedName>
</protein>
<dbReference type="InterPro" id="IPR017871">
    <property type="entry name" value="ABC_transporter-like_CS"/>
</dbReference>
<evidence type="ECO:0000313" key="6">
    <source>
        <dbReference type="EMBL" id="KAK8884203.1"/>
    </source>
</evidence>
<dbReference type="Proteomes" id="UP001470230">
    <property type="component" value="Unassembled WGS sequence"/>
</dbReference>
<dbReference type="PRINTS" id="PR01868">
    <property type="entry name" value="ABCEFAMILY"/>
</dbReference>
<evidence type="ECO:0000256" key="2">
    <source>
        <dbReference type="ARBA" id="ARBA00022840"/>
    </source>
</evidence>
<dbReference type="InterPro" id="IPR017900">
    <property type="entry name" value="4Fe4S_Fe_S_CS"/>
</dbReference>
<dbReference type="InterPro" id="IPR007209">
    <property type="entry name" value="RNaseL-inhib-like_metal-bd_dom"/>
</dbReference>
<dbReference type="EMBL" id="JAPFFF010000008">
    <property type="protein sequence ID" value="KAK8884203.1"/>
    <property type="molecule type" value="Genomic_DNA"/>
</dbReference>
<feature type="domain" description="ABC transporter" evidence="4">
    <location>
        <begin position="70"/>
        <end position="317"/>
    </location>
</feature>
<dbReference type="InterPro" id="IPR017896">
    <property type="entry name" value="4Fe4S_Fe-S-bd"/>
</dbReference>
<dbReference type="SMART" id="SM00382">
    <property type="entry name" value="AAA"/>
    <property type="match status" value="2"/>
</dbReference>
<proteinExistence type="predicted"/>
<feature type="domain" description="ABC transporter" evidence="4">
    <location>
        <begin position="347"/>
        <end position="566"/>
    </location>
</feature>
<dbReference type="Pfam" id="PF00037">
    <property type="entry name" value="Fer4"/>
    <property type="match status" value="1"/>
</dbReference>
<dbReference type="Pfam" id="PF04068">
    <property type="entry name" value="Fer4_RLI"/>
    <property type="match status" value="1"/>
</dbReference>
<feature type="region of interest" description="Disordered" evidence="3">
    <location>
        <begin position="572"/>
        <end position="602"/>
    </location>
</feature>
<dbReference type="InterPro" id="IPR003439">
    <property type="entry name" value="ABC_transporter-like_ATP-bd"/>
</dbReference>